<evidence type="ECO:0008006" key="3">
    <source>
        <dbReference type="Google" id="ProtNLM"/>
    </source>
</evidence>
<gene>
    <name evidence="1" type="ORF">BJP36_29010</name>
</gene>
<dbReference type="AlphaFoldDB" id="A0A1D9G6U9"/>
<dbReference type="SUPFAM" id="SSF56801">
    <property type="entry name" value="Acetyl-CoA synthetase-like"/>
    <property type="match status" value="1"/>
</dbReference>
<organism evidence="1 2">
    <name type="scientific">Moorena producens (strain JHB)</name>
    <dbReference type="NCBI Taxonomy" id="1454205"/>
    <lineage>
        <taxon>Bacteria</taxon>
        <taxon>Bacillati</taxon>
        <taxon>Cyanobacteriota</taxon>
        <taxon>Cyanophyceae</taxon>
        <taxon>Coleofasciculales</taxon>
        <taxon>Coleofasciculaceae</taxon>
        <taxon>Moorena</taxon>
    </lineage>
</organism>
<sequence>MLKKSTKAGGAYIPFDLGYPQERLAYILSDSQVSVVLTSNTKSGLARPQTSQLESIYIKIFSIIYVSYSNRIWYKTSALAKPCCNR</sequence>
<proteinExistence type="predicted"/>
<evidence type="ECO:0000313" key="2">
    <source>
        <dbReference type="Proteomes" id="UP000176944"/>
    </source>
</evidence>
<name>A0A1D9G6U9_MOOP1</name>
<protein>
    <recommendedName>
        <fullName evidence="3">AMP-dependent synthetase/ligase domain-containing protein</fullName>
    </recommendedName>
</protein>
<dbReference type="Gene3D" id="3.40.50.980">
    <property type="match status" value="1"/>
</dbReference>
<dbReference type="Proteomes" id="UP000176944">
    <property type="component" value="Chromosome"/>
</dbReference>
<reference evidence="2" key="1">
    <citation type="submission" date="2016-10" db="EMBL/GenBank/DDBJ databases">
        <title>Comparative genomics uncovers the prolific and rare metabolic potential of the cyanobacterial genus Moorea.</title>
        <authorList>
            <person name="Leao T."/>
            <person name="Castelao G."/>
            <person name="Korobeynikov A."/>
            <person name="Monroe E.A."/>
            <person name="Podell S."/>
            <person name="Glukhov E."/>
            <person name="Allen E."/>
            <person name="Gerwick W.H."/>
            <person name="Gerwick L."/>
        </authorList>
    </citation>
    <scope>NUCLEOTIDE SEQUENCE [LARGE SCALE GENOMIC DNA]</scope>
    <source>
        <strain evidence="2">JHB</strain>
    </source>
</reference>
<evidence type="ECO:0000313" key="1">
    <source>
        <dbReference type="EMBL" id="AOY83358.1"/>
    </source>
</evidence>
<dbReference type="EMBL" id="CP017708">
    <property type="protein sequence ID" value="AOY83358.1"/>
    <property type="molecule type" value="Genomic_DNA"/>
</dbReference>
<accession>A0A1D9G6U9</accession>